<organism evidence="10 11">
    <name type="scientific">Dufourea novaeangliae</name>
    <name type="common">Sweat bee</name>
    <dbReference type="NCBI Taxonomy" id="178035"/>
    <lineage>
        <taxon>Eukaryota</taxon>
        <taxon>Metazoa</taxon>
        <taxon>Ecdysozoa</taxon>
        <taxon>Arthropoda</taxon>
        <taxon>Hexapoda</taxon>
        <taxon>Insecta</taxon>
        <taxon>Pterygota</taxon>
        <taxon>Neoptera</taxon>
        <taxon>Endopterygota</taxon>
        <taxon>Hymenoptera</taxon>
        <taxon>Apocrita</taxon>
        <taxon>Aculeata</taxon>
        <taxon>Apoidea</taxon>
        <taxon>Anthophila</taxon>
        <taxon>Halictidae</taxon>
        <taxon>Rophitinae</taxon>
        <taxon>Dufourea</taxon>
    </lineage>
</organism>
<evidence type="ECO:0000259" key="9">
    <source>
        <dbReference type="PROSITE" id="PS50071"/>
    </source>
</evidence>
<keyword evidence="11" id="KW-1185">Reference proteome</keyword>
<dbReference type="Pfam" id="PF00046">
    <property type="entry name" value="Homeodomain"/>
    <property type="match status" value="1"/>
</dbReference>
<keyword evidence="5 6" id="KW-0539">Nucleus</keyword>
<keyword evidence="3 6" id="KW-0238">DNA-binding</keyword>
<dbReference type="InterPro" id="IPR017970">
    <property type="entry name" value="Homeobox_CS"/>
</dbReference>
<evidence type="ECO:0000256" key="8">
    <source>
        <dbReference type="SAM" id="MobiDB-lite"/>
    </source>
</evidence>
<evidence type="ECO:0000313" key="11">
    <source>
        <dbReference type="Proteomes" id="UP000076502"/>
    </source>
</evidence>
<gene>
    <name evidence="10" type="ORF">WN55_02125</name>
</gene>
<dbReference type="Gene3D" id="1.10.10.60">
    <property type="entry name" value="Homeodomain-like"/>
    <property type="match status" value="1"/>
</dbReference>
<feature type="compositionally biased region" description="Polar residues" evidence="8">
    <location>
        <begin position="52"/>
        <end position="62"/>
    </location>
</feature>
<dbReference type="GO" id="GO:0000981">
    <property type="term" value="F:DNA-binding transcription factor activity, RNA polymerase II-specific"/>
    <property type="evidence" value="ECO:0007669"/>
    <property type="project" value="InterPro"/>
</dbReference>
<name>A0A154NX30_DUFNO</name>
<evidence type="ECO:0000256" key="4">
    <source>
        <dbReference type="ARBA" id="ARBA00023155"/>
    </source>
</evidence>
<dbReference type="SMART" id="SM00389">
    <property type="entry name" value="HOX"/>
    <property type="match status" value="1"/>
</dbReference>
<evidence type="ECO:0000256" key="5">
    <source>
        <dbReference type="ARBA" id="ARBA00023242"/>
    </source>
</evidence>
<keyword evidence="4 6" id="KW-0371">Homeobox</keyword>
<dbReference type="OrthoDB" id="6159439at2759"/>
<feature type="compositionally biased region" description="Basic and acidic residues" evidence="8">
    <location>
        <begin position="114"/>
        <end position="130"/>
    </location>
</feature>
<evidence type="ECO:0000313" key="10">
    <source>
        <dbReference type="EMBL" id="KZC04236.1"/>
    </source>
</evidence>
<accession>A0A154NX30</accession>
<dbReference type="FunFam" id="1.10.10.60:FF:000040">
    <property type="entry name" value="T-cell leukemia homeobox protein 3"/>
    <property type="match status" value="1"/>
</dbReference>
<dbReference type="GO" id="GO:0000978">
    <property type="term" value="F:RNA polymerase II cis-regulatory region sequence-specific DNA binding"/>
    <property type="evidence" value="ECO:0007669"/>
    <property type="project" value="TreeGrafter"/>
</dbReference>
<feature type="region of interest" description="Disordered" evidence="8">
    <location>
        <begin position="1"/>
        <end position="151"/>
    </location>
</feature>
<evidence type="ECO:0000256" key="6">
    <source>
        <dbReference type="PROSITE-ProRule" id="PRU00108"/>
    </source>
</evidence>
<sequence length="456" mass="50145">MSVHGDSDVDATEEINVDDSDTGSCSPHNYATDRRLTQEPHSECSNSPPPSQASSRTLQTESPRSHPFSISRLLGDNRVQNPKSPSSEDLDSDKERKWSWEEGNNNGGSSMTLDDGRRSWGHEIEEKLSEKDDDDTGSTPETQTNSSSSVHCSTAADLLAPFRLFPTGTGLIYTGGGVIRVPAHRPPGANGTTTGALPAQALIPPWSLQALQHSQQQAAAAGLHRASLLANLAAHPLQGHPHLKDRLAGKVNNWDKESNWEKGIWGHEAFCLAENVESIVAGAFPRRIGHPYQNRTPPKRKKPRTSFTRLQIAELEKRFHKQKYLASAERAALAKSLKMTDAQVKTWFQNRRTKWRRQTAEEREAERQAANRLMLSLQAEALGKVAYPTSVPNHPAGTAVPSLDRQQAPTALTHPVGQWASPYGPPQPLTEPITPVKSLLYLIDKNIVIASKRKTL</sequence>
<feature type="compositionally biased region" description="Polar residues" evidence="8">
    <location>
        <begin position="78"/>
        <end position="87"/>
    </location>
</feature>
<comment type="subcellular location">
    <subcellularLocation>
        <location evidence="1 6 7">Nucleus</location>
    </subcellularLocation>
</comment>
<dbReference type="CDD" id="cd00086">
    <property type="entry name" value="homeodomain"/>
    <property type="match status" value="1"/>
</dbReference>
<dbReference type="GO" id="GO:0005634">
    <property type="term" value="C:nucleus"/>
    <property type="evidence" value="ECO:0007669"/>
    <property type="project" value="UniProtKB-SubCell"/>
</dbReference>
<dbReference type="PANTHER" id="PTHR45921:SF6">
    <property type="entry name" value="C15"/>
    <property type="match status" value="1"/>
</dbReference>
<dbReference type="PROSITE" id="PS50071">
    <property type="entry name" value="HOMEOBOX_2"/>
    <property type="match status" value="1"/>
</dbReference>
<feature type="compositionally biased region" description="Polar residues" evidence="8">
    <location>
        <begin position="137"/>
        <end position="151"/>
    </location>
</feature>
<evidence type="ECO:0000256" key="3">
    <source>
        <dbReference type="ARBA" id="ARBA00023125"/>
    </source>
</evidence>
<feature type="domain" description="Homeobox" evidence="9">
    <location>
        <begin position="298"/>
        <end position="358"/>
    </location>
</feature>
<feature type="compositionally biased region" description="Polar residues" evidence="8">
    <location>
        <begin position="102"/>
        <end position="112"/>
    </location>
</feature>
<evidence type="ECO:0000256" key="7">
    <source>
        <dbReference type="RuleBase" id="RU000682"/>
    </source>
</evidence>
<dbReference type="InterPro" id="IPR001356">
    <property type="entry name" value="HD"/>
</dbReference>
<feature type="compositionally biased region" description="Acidic residues" evidence="8">
    <location>
        <begin position="8"/>
        <end position="21"/>
    </location>
</feature>
<dbReference type="EMBL" id="KQ434777">
    <property type="protein sequence ID" value="KZC04236.1"/>
    <property type="molecule type" value="Genomic_DNA"/>
</dbReference>
<keyword evidence="2" id="KW-0217">Developmental protein</keyword>
<dbReference type="GO" id="GO:0048513">
    <property type="term" value="P:animal organ development"/>
    <property type="evidence" value="ECO:0007669"/>
    <property type="project" value="TreeGrafter"/>
</dbReference>
<dbReference type="PROSITE" id="PS00027">
    <property type="entry name" value="HOMEOBOX_1"/>
    <property type="match status" value="1"/>
</dbReference>
<reference evidence="10 11" key="1">
    <citation type="submission" date="2015-07" db="EMBL/GenBank/DDBJ databases">
        <title>The genome of Dufourea novaeangliae.</title>
        <authorList>
            <person name="Pan H."/>
            <person name="Kapheim K."/>
        </authorList>
    </citation>
    <scope>NUCLEOTIDE SEQUENCE [LARGE SCALE GENOMIC DNA]</scope>
    <source>
        <strain evidence="10">0120121106</strain>
        <tissue evidence="10">Whole body</tissue>
    </source>
</reference>
<dbReference type="AlphaFoldDB" id="A0A154NX30"/>
<protein>
    <submittedName>
        <fullName evidence="10">T-cell leukemia homeobox protein 3</fullName>
    </submittedName>
</protein>
<evidence type="ECO:0000256" key="1">
    <source>
        <dbReference type="ARBA" id="ARBA00004123"/>
    </source>
</evidence>
<dbReference type="SUPFAM" id="SSF46689">
    <property type="entry name" value="Homeodomain-like"/>
    <property type="match status" value="1"/>
</dbReference>
<dbReference type="InterPro" id="IPR042247">
    <property type="entry name" value="TLX1/2/3"/>
</dbReference>
<dbReference type="Proteomes" id="UP000076502">
    <property type="component" value="Unassembled WGS sequence"/>
</dbReference>
<dbReference type="PANTHER" id="PTHR45921">
    <property type="entry name" value="IP01054P"/>
    <property type="match status" value="1"/>
</dbReference>
<proteinExistence type="predicted"/>
<dbReference type="STRING" id="178035.A0A154NX30"/>
<evidence type="ECO:0000256" key="2">
    <source>
        <dbReference type="ARBA" id="ARBA00022473"/>
    </source>
</evidence>
<feature type="compositionally biased region" description="Basic and acidic residues" evidence="8">
    <location>
        <begin position="31"/>
        <end position="42"/>
    </location>
</feature>
<dbReference type="InterPro" id="IPR009057">
    <property type="entry name" value="Homeodomain-like_sf"/>
</dbReference>
<feature type="DNA-binding region" description="Homeobox" evidence="6">
    <location>
        <begin position="300"/>
        <end position="359"/>
    </location>
</feature>